<dbReference type="Proteomes" id="UP000176406">
    <property type="component" value="Unassembled WGS sequence"/>
</dbReference>
<evidence type="ECO:0000313" key="2">
    <source>
        <dbReference type="EMBL" id="OGZ22903.1"/>
    </source>
</evidence>
<dbReference type="InterPro" id="IPR012902">
    <property type="entry name" value="N_methyl_site"/>
</dbReference>
<gene>
    <name evidence="2" type="ORF">A3A08_02505</name>
</gene>
<accession>A0A1G2EAL9</accession>
<dbReference type="Pfam" id="PF13385">
    <property type="entry name" value="Laminin_G_3"/>
    <property type="match status" value="1"/>
</dbReference>
<name>A0A1G2EAL9_9BACT</name>
<sequence>MKKEASFTLIELLVVIGIIGLITTLILLNINVSDQKQKTKIAKTLELSQSVQSILGHEARGIWEFDNNALDSSGYGNSGTLNNFISPYGYVTETPQRIVSASLGQGKYSLSFDGADDNVAVTSAPSFVNIFDNGGTALAWVYPVNDGEVGSGYIIGKIDVAGVGWNFAWSTLSGGKLPLFFNQNFGVGNNYRELTNAAVVPINQWSLVGITYNNSSVNNRATFYLNGVVQPSSRTQTPTGTRQSDIGINMIIGNNLATTRTFNGYIDEVRIYAQALTLGQIQRQYAEGLEKYAQSSY</sequence>
<dbReference type="SUPFAM" id="SSF49899">
    <property type="entry name" value="Concanavalin A-like lectins/glucanases"/>
    <property type="match status" value="1"/>
</dbReference>
<keyword evidence="1" id="KW-1133">Transmembrane helix</keyword>
<dbReference type="InterPro" id="IPR013320">
    <property type="entry name" value="ConA-like_dom_sf"/>
</dbReference>
<feature type="transmembrane region" description="Helical" evidence="1">
    <location>
        <begin position="12"/>
        <end position="30"/>
    </location>
</feature>
<comment type="caution">
    <text evidence="2">The sequence shown here is derived from an EMBL/GenBank/DDBJ whole genome shotgun (WGS) entry which is preliminary data.</text>
</comment>
<evidence type="ECO:0000313" key="3">
    <source>
        <dbReference type="Proteomes" id="UP000176406"/>
    </source>
</evidence>
<organism evidence="2 3">
    <name type="scientific">Candidatus Nealsonbacteria bacterium RIFCSPLOWO2_01_FULL_41_9</name>
    <dbReference type="NCBI Taxonomy" id="1801671"/>
    <lineage>
        <taxon>Bacteria</taxon>
        <taxon>Candidatus Nealsoniibacteriota</taxon>
    </lineage>
</organism>
<evidence type="ECO:0008006" key="4">
    <source>
        <dbReference type="Google" id="ProtNLM"/>
    </source>
</evidence>
<reference evidence="2 3" key="1">
    <citation type="journal article" date="2016" name="Nat. Commun.">
        <title>Thousands of microbial genomes shed light on interconnected biogeochemical processes in an aquifer system.</title>
        <authorList>
            <person name="Anantharaman K."/>
            <person name="Brown C.T."/>
            <person name="Hug L.A."/>
            <person name="Sharon I."/>
            <person name="Castelle C.J."/>
            <person name="Probst A.J."/>
            <person name="Thomas B.C."/>
            <person name="Singh A."/>
            <person name="Wilkins M.J."/>
            <person name="Karaoz U."/>
            <person name="Brodie E.L."/>
            <person name="Williams K.H."/>
            <person name="Hubbard S.S."/>
            <person name="Banfield J.F."/>
        </authorList>
    </citation>
    <scope>NUCLEOTIDE SEQUENCE [LARGE SCALE GENOMIC DNA]</scope>
</reference>
<dbReference type="EMBL" id="MHMG01000032">
    <property type="protein sequence ID" value="OGZ22903.1"/>
    <property type="molecule type" value="Genomic_DNA"/>
</dbReference>
<protein>
    <recommendedName>
        <fullName evidence="4">LamG-like jellyroll fold domain-containing protein</fullName>
    </recommendedName>
</protein>
<keyword evidence="1" id="KW-0472">Membrane</keyword>
<dbReference type="Gene3D" id="2.60.120.200">
    <property type="match status" value="1"/>
</dbReference>
<dbReference type="AlphaFoldDB" id="A0A1G2EAL9"/>
<dbReference type="Pfam" id="PF07963">
    <property type="entry name" value="N_methyl"/>
    <property type="match status" value="1"/>
</dbReference>
<proteinExistence type="predicted"/>
<keyword evidence="1" id="KW-0812">Transmembrane</keyword>
<evidence type="ECO:0000256" key="1">
    <source>
        <dbReference type="SAM" id="Phobius"/>
    </source>
</evidence>